<evidence type="ECO:0000256" key="8">
    <source>
        <dbReference type="ARBA" id="ARBA00023284"/>
    </source>
</evidence>
<dbReference type="InterPro" id="IPR004099">
    <property type="entry name" value="Pyr_nucl-diS_OxRdtase_dimer"/>
</dbReference>
<name>A0A562P2U9_9HYPH</name>
<feature type="transmembrane region" description="Helical" evidence="10">
    <location>
        <begin position="244"/>
        <end position="263"/>
    </location>
</feature>
<dbReference type="PANTHER" id="PTHR43014">
    <property type="entry name" value="MERCURIC REDUCTASE"/>
    <property type="match status" value="1"/>
</dbReference>
<proteinExistence type="inferred from homology"/>
<evidence type="ECO:0000256" key="3">
    <source>
        <dbReference type="ARBA" id="ARBA00022630"/>
    </source>
</evidence>
<comment type="caution">
    <text evidence="14">The sequence shown here is derived from an EMBL/GenBank/DDBJ whole genome shotgun (WGS) entry which is preliminary data.</text>
</comment>
<dbReference type="InterPro" id="IPR012999">
    <property type="entry name" value="Pyr_OxRdtase_I_AS"/>
</dbReference>
<dbReference type="Gene3D" id="3.50.50.60">
    <property type="entry name" value="FAD/NAD(P)-binding domain"/>
    <property type="match status" value="2"/>
</dbReference>
<evidence type="ECO:0000259" key="11">
    <source>
        <dbReference type="Pfam" id="PF02852"/>
    </source>
</evidence>
<dbReference type="GO" id="GO:0016668">
    <property type="term" value="F:oxidoreductase activity, acting on a sulfur group of donors, NAD(P) as acceptor"/>
    <property type="evidence" value="ECO:0007669"/>
    <property type="project" value="InterPro"/>
</dbReference>
<evidence type="ECO:0000256" key="9">
    <source>
        <dbReference type="RuleBase" id="RU003691"/>
    </source>
</evidence>
<keyword evidence="4 9" id="KW-0274">FAD</keyword>
<feature type="transmembrane region" description="Helical" evidence="10">
    <location>
        <begin position="89"/>
        <end position="115"/>
    </location>
</feature>
<dbReference type="Pfam" id="PF09335">
    <property type="entry name" value="VTT_dom"/>
    <property type="match status" value="1"/>
</dbReference>
<evidence type="ECO:0000256" key="10">
    <source>
        <dbReference type="SAM" id="Phobius"/>
    </source>
</evidence>
<dbReference type="PANTHER" id="PTHR43014:SF2">
    <property type="entry name" value="MERCURIC REDUCTASE"/>
    <property type="match status" value="1"/>
</dbReference>
<feature type="transmembrane region" description="Helical" evidence="10">
    <location>
        <begin position="206"/>
        <end position="223"/>
    </location>
</feature>
<dbReference type="Pfam" id="PF02852">
    <property type="entry name" value="Pyr_redox_dim"/>
    <property type="match status" value="1"/>
</dbReference>
<evidence type="ECO:0000313" key="15">
    <source>
        <dbReference type="Proteomes" id="UP000317122"/>
    </source>
</evidence>
<gene>
    <name evidence="14" type="ORF">IQ26_02150</name>
</gene>
<keyword evidence="10" id="KW-1133">Transmembrane helix</keyword>
<evidence type="ECO:0000259" key="13">
    <source>
        <dbReference type="Pfam" id="PF09335"/>
    </source>
</evidence>
<dbReference type="Pfam" id="PF07992">
    <property type="entry name" value="Pyr_redox_2"/>
    <property type="match status" value="1"/>
</dbReference>
<dbReference type="PROSITE" id="PS00076">
    <property type="entry name" value="PYRIDINE_REDOX_1"/>
    <property type="match status" value="1"/>
</dbReference>
<feature type="transmembrane region" description="Helical" evidence="10">
    <location>
        <begin position="167"/>
        <end position="186"/>
    </location>
</feature>
<keyword evidence="7" id="KW-1015">Disulfide bond</keyword>
<dbReference type="AlphaFoldDB" id="A0A562P2U9"/>
<dbReference type="OrthoDB" id="9781772at2"/>
<feature type="transmembrane region" description="Helical" evidence="10">
    <location>
        <begin position="141"/>
        <end position="160"/>
    </location>
</feature>
<dbReference type="InterPro" id="IPR032816">
    <property type="entry name" value="VTT_dom"/>
</dbReference>
<dbReference type="EMBL" id="VLKT01000011">
    <property type="protein sequence ID" value="TWI38729.1"/>
    <property type="molecule type" value="Genomic_DNA"/>
</dbReference>
<dbReference type="Proteomes" id="UP000317122">
    <property type="component" value="Unassembled WGS sequence"/>
</dbReference>
<keyword evidence="5" id="KW-0521">NADP</keyword>
<dbReference type="PRINTS" id="PR00411">
    <property type="entry name" value="PNDRDTASEI"/>
</dbReference>
<evidence type="ECO:0000313" key="14">
    <source>
        <dbReference type="EMBL" id="TWI38729.1"/>
    </source>
</evidence>
<keyword evidence="3 9" id="KW-0285">Flavoprotein</keyword>
<keyword evidence="15" id="KW-1185">Reference proteome</keyword>
<keyword evidence="8 9" id="KW-0676">Redox-active center</keyword>
<comment type="similarity">
    <text evidence="2 9">Belongs to the class-I pyridine nucleotide-disulfide oxidoreductase family.</text>
</comment>
<protein>
    <submittedName>
        <fullName evidence="14">Pyruvate/2-oxoglutarate dehydrogenase complex dihydrolipoamide dehydrogenase (E3) component</fullName>
    </submittedName>
</protein>
<keyword evidence="6 9" id="KW-0560">Oxidoreductase</keyword>
<sequence>MHKNGVARRRTKTVGAVLLLAAILVLALLARDHLDPAEVAARVASARDWIGRNPGTAGLLFVTTYVIVTGLSLPGATALTLIGGSLFGLWVGTLLVSFASTIGATISMVVARYFLRNSVERRFPEAVAKVDRGVASDGARYLFALRLVPVFPFFLVNVAMGLTRMPVITFAWVSQLGALPGTILYVNAGNQLGSIENAGDILSPRIILAFAALAALPFAAKAGSAWWGNRNALRKWRRPRRFDYNLLVIGAGSAGLVTAYIAAAARARVALIEQGKMGGDCLNTGCIPSKALIRSAKLAKEGNHPERFGLSGRLDPDFPAIMRRIEASIARVAPHDSVERYSRLGVDVVKGRAKVIDPWTVEVDGKRLTARRLVLATGAEPAVPPIPGLADVEPLTSETLWGLAEMPERLLVLGGGAIGCELAQSFARLGCNTTLVEAQSRLLSREDEEVSDAMRASLEADGVTVITGAGVHSFEQGAQSRFAVLSDDQRLSFDRVLVAVGRRPRTRGFGIEELGLLDDGRLIVDQRLRTRLPTIYAAGDVIGQLQFTHAAGHYAWFAAMNALFGNIKTWKSQTKAFPMVIYTDPEIARVGLSEDEARARSTAYEVTRYELAELDRAIADGANEGFVKVLTVPGRDRILGVTIVGARAGDMLGEFTLAMRHGFGLNAILRTVHPYPGWTEAAKAAAGEWRRSHMPGWAIKLSARILQWQRG</sequence>
<evidence type="ECO:0000259" key="12">
    <source>
        <dbReference type="Pfam" id="PF07992"/>
    </source>
</evidence>
<keyword evidence="10" id="KW-0472">Membrane</keyword>
<feature type="domain" description="FAD/NAD(P)-binding" evidence="12">
    <location>
        <begin position="244"/>
        <end position="552"/>
    </location>
</feature>
<evidence type="ECO:0000256" key="1">
    <source>
        <dbReference type="ARBA" id="ARBA00001974"/>
    </source>
</evidence>
<comment type="cofactor">
    <cofactor evidence="1">
        <name>FAD</name>
        <dbReference type="ChEBI" id="CHEBI:57692"/>
    </cofactor>
</comment>
<evidence type="ECO:0000256" key="5">
    <source>
        <dbReference type="ARBA" id="ARBA00022857"/>
    </source>
</evidence>
<keyword evidence="10" id="KW-0812">Transmembrane</keyword>
<accession>A0A562P2U9</accession>
<reference evidence="14 15" key="1">
    <citation type="journal article" date="2015" name="Stand. Genomic Sci.">
        <title>Genomic Encyclopedia of Bacterial and Archaeal Type Strains, Phase III: the genomes of soil and plant-associated and newly described type strains.</title>
        <authorList>
            <person name="Whitman W.B."/>
            <person name="Woyke T."/>
            <person name="Klenk H.P."/>
            <person name="Zhou Y."/>
            <person name="Lilburn T.G."/>
            <person name="Beck B.J."/>
            <person name="De Vos P."/>
            <person name="Vandamme P."/>
            <person name="Eisen J.A."/>
            <person name="Garrity G."/>
            <person name="Hugenholtz P."/>
            <person name="Kyrpides N.C."/>
        </authorList>
    </citation>
    <scope>NUCLEOTIDE SEQUENCE [LARGE SCALE GENOMIC DNA]</scope>
    <source>
        <strain evidence="14 15">CGMCC 1.2546</strain>
    </source>
</reference>
<evidence type="ECO:0000256" key="2">
    <source>
        <dbReference type="ARBA" id="ARBA00007532"/>
    </source>
</evidence>
<feature type="domain" description="VTT" evidence="13">
    <location>
        <begin position="77"/>
        <end position="190"/>
    </location>
</feature>
<keyword evidence="14" id="KW-0670">Pyruvate</keyword>
<dbReference type="PRINTS" id="PR00368">
    <property type="entry name" value="FADPNR"/>
</dbReference>
<dbReference type="GO" id="GO:0050660">
    <property type="term" value="F:flavin adenine dinucleotide binding"/>
    <property type="evidence" value="ECO:0007669"/>
    <property type="project" value="TreeGrafter"/>
</dbReference>
<dbReference type="InterPro" id="IPR023753">
    <property type="entry name" value="FAD/NAD-binding_dom"/>
</dbReference>
<dbReference type="InterPro" id="IPR016156">
    <property type="entry name" value="FAD/NAD-linked_Rdtase_dimer_sf"/>
</dbReference>
<dbReference type="InterPro" id="IPR036188">
    <property type="entry name" value="FAD/NAD-bd_sf"/>
</dbReference>
<dbReference type="SUPFAM" id="SSF55424">
    <property type="entry name" value="FAD/NAD-linked reductases, dimerisation (C-terminal) domain"/>
    <property type="match status" value="1"/>
</dbReference>
<dbReference type="FunFam" id="3.30.390.30:FF:000001">
    <property type="entry name" value="Dihydrolipoyl dehydrogenase"/>
    <property type="match status" value="1"/>
</dbReference>
<organism evidence="14 15">
    <name type="scientific">Mesorhizobium tianshanense</name>
    <dbReference type="NCBI Taxonomy" id="39844"/>
    <lineage>
        <taxon>Bacteria</taxon>
        <taxon>Pseudomonadati</taxon>
        <taxon>Pseudomonadota</taxon>
        <taxon>Alphaproteobacteria</taxon>
        <taxon>Hyphomicrobiales</taxon>
        <taxon>Phyllobacteriaceae</taxon>
        <taxon>Mesorhizobium</taxon>
    </lineage>
</organism>
<feature type="transmembrane region" description="Helical" evidence="10">
    <location>
        <begin position="57"/>
        <end position="82"/>
    </location>
</feature>
<dbReference type="Gene3D" id="3.30.390.30">
    <property type="match status" value="1"/>
</dbReference>
<evidence type="ECO:0000256" key="4">
    <source>
        <dbReference type="ARBA" id="ARBA00022827"/>
    </source>
</evidence>
<evidence type="ECO:0000256" key="7">
    <source>
        <dbReference type="ARBA" id="ARBA00023157"/>
    </source>
</evidence>
<dbReference type="SUPFAM" id="SSF51905">
    <property type="entry name" value="FAD/NAD(P)-binding domain"/>
    <property type="match status" value="1"/>
</dbReference>
<evidence type="ECO:0000256" key="6">
    <source>
        <dbReference type="ARBA" id="ARBA00023002"/>
    </source>
</evidence>
<feature type="domain" description="Pyridine nucleotide-disulphide oxidoreductase dimerisation" evidence="11">
    <location>
        <begin position="578"/>
        <end position="685"/>
    </location>
</feature>
<dbReference type="GO" id="GO:0003955">
    <property type="term" value="F:NAD(P)H dehydrogenase (quinone) activity"/>
    <property type="evidence" value="ECO:0007669"/>
    <property type="project" value="TreeGrafter"/>
</dbReference>